<comment type="caution">
    <text evidence="14">The sequence shown here is derived from an EMBL/GenBank/DDBJ whole genome shotgun (WGS) entry which is preliminary data.</text>
</comment>
<evidence type="ECO:0000256" key="10">
    <source>
        <dbReference type="ARBA" id="ARBA00023136"/>
    </source>
</evidence>
<protein>
    <recommendedName>
        <fullName evidence="13">Peptidase M48 domain-containing protein</fullName>
    </recommendedName>
</protein>
<evidence type="ECO:0000313" key="15">
    <source>
        <dbReference type="Proteomes" id="UP000034588"/>
    </source>
</evidence>
<dbReference type="Proteomes" id="UP000034588">
    <property type="component" value="Unassembled WGS sequence"/>
</dbReference>
<dbReference type="EMBL" id="LCQD01000034">
    <property type="protein sequence ID" value="KKW10572.1"/>
    <property type="molecule type" value="Genomic_DNA"/>
</dbReference>
<feature type="domain" description="Peptidase M48" evidence="13">
    <location>
        <begin position="81"/>
        <end position="165"/>
    </location>
</feature>
<evidence type="ECO:0000256" key="9">
    <source>
        <dbReference type="ARBA" id="ARBA00023049"/>
    </source>
</evidence>
<reference evidence="14 15" key="1">
    <citation type="journal article" date="2015" name="Nature">
        <title>rRNA introns, odd ribosomes, and small enigmatic genomes across a large radiation of phyla.</title>
        <authorList>
            <person name="Brown C.T."/>
            <person name="Hug L.A."/>
            <person name="Thomas B.C."/>
            <person name="Sharon I."/>
            <person name="Castelle C.J."/>
            <person name="Singh A."/>
            <person name="Wilkins M.J."/>
            <person name="Williams K.H."/>
            <person name="Banfield J.F."/>
        </authorList>
    </citation>
    <scope>NUCLEOTIDE SEQUENCE [LARGE SCALE GENOMIC DNA]</scope>
</reference>
<evidence type="ECO:0000256" key="5">
    <source>
        <dbReference type="ARBA" id="ARBA00022723"/>
    </source>
</evidence>
<evidence type="ECO:0000256" key="4">
    <source>
        <dbReference type="ARBA" id="ARBA00022692"/>
    </source>
</evidence>
<dbReference type="CDD" id="cd07325">
    <property type="entry name" value="M48_Ste24p_like"/>
    <property type="match status" value="1"/>
</dbReference>
<evidence type="ECO:0000256" key="1">
    <source>
        <dbReference type="ARBA" id="ARBA00004651"/>
    </source>
</evidence>
<keyword evidence="3 11" id="KW-0645">Protease</keyword>
<feature type="domain" description="Peptidase M48" evidence="13">
    <location>
        <begin position="168"/>
        <end position="254"/>
    </location>
</feature>
<dbReference type="GO" id="GO:0005886">
    <property type="term" value="C:plasma membrane"/>
    <property type="evidence" value="ECO:0007669"/>
    <property type="project" value="UniProtKB-SubCell"/>
</dbReference>
<keyword evidence="2" id="KW-1003">Cell membrane</keyword>
<comment type="similarity">
    <text evidence="11">Belongs to the peptidase M48 family.</text>
</comment>
<keyword evidence="5" id="KW-0479">Metal-binding</keyword>
<evidence type="ECO:0000313" key="14">
    <source>
        <dbReference type="EMBL" id="KKW10572.1"/>
    </source>
</evidence>
<evidence type="ECO:0000256" key="2">
    <source>
        <dbReference type="ARBA" id="ARBA00022475"/>
    </source>
</evidence>
<dbReference type="Pfam" id="PF01435">
    <property type="entry name" value="Peptidase_M48"/>
    <property type="match status" value="2"/>
</dbReference>
<evidence type="ECO:0000256" key="8">
    <source>
        <dbReference type="ARBA" id="ARBA00022989"/>
    </source>
</evidence>
<name>A0A0G1Y6R3_9BACT</name>
<evidence type="ECO:0000256" key="12">
    <source>
        <dbReference type="SAM" id="Phobius"/>
    </source>
</evidence>
<dbReference type="GO" id="GO:0004222">
    <property type="term" value="F:metalloendopeptidase activity"/>
    <property type="evidence" value="ECO:0007669"/>
    <property type="project" value="InterPro"/>
</dbReference>
<dbReference type="GO" id="GO:0046872">
    <property type="term" value="F:metal ion binding"/>
    <property type="evidence" value="ECO:0007669"/>
    <property type="project" value="UniProtKB-KW"/>
</dbReference>
<keyword evidence="4 12" id="KW-0812">Transmembrane</keyword>
<dbReference type="GO" id="GO:0006508">
    <property type="term" value="P:proteolysis"/>
    <property type="evidence" value="ECO:0007669"/>
    <property type="project" value="UniProtKB-KW"/>
</dbReference>
<evidence type="ECO:0000256" key="3">
    <source>
        <dbReference type="ARBA" id="ARBA00022670"/>
    </source>
</evidence>
<evidence type="ECO:0000256" key="11">
    <source>
        <dbReference type="RuleBase" id="RU003983"/>
    </source>
</evidence>
<evidence type="ECO:0000256" key="6">
    <source>
        <dbReference type="ARBA" id="ARBA00022801"/>
    </source>
</evidence>
<feature type="transmembrane region" description="Helical" evidence="12">
    <location>
        <begin position="41"/>
        <end position="62"/>
    </location>
</feature>
<comment type="cofactor">
    <cofactor evidence="11">
        <name>Zn(2+)</name>
        <dbReference type="ChEBI" id="CHEBI:29105"/>
    </cofactor>
    <text evidence="11">Binds 1 zinc ion per subunit.</text>
</comment>
<accession>A0A0G1Y6R3</accession>
<gene>
    <name evidence="14" type="ORF">UY48_C0034G0002</name>
</gene>
<dbReference type="InterPro" id="IPR001915">
    <property type="entry name" value="Peptidase_M48"/>
</dbReference>
<dbReference type="PATRIC" id="fig|1618448.3.peg.954"/>
<dbReference type="Gene3D" id="3.30.2010.10">
    <property type="entry name" value="Metalloproteases ('zincins'), catalytic domain"/>
    <property type="match status" value="1"/>
</dbReference>
<comment type="subcellular location">
    <subcellularLocation>
        <location evidence="1">Cell membrane</location>
        <topology evidence="1">Multi-pass membrane protein</topology>
    </subcellularLocation>
</comment>
<feature type="transmembrane region" description="Helical" evidence="12">
    <location>
        <begin position="12"/>
        <end position="35"/>
    </location>
</feature>
<dbReference type="AlphaFoldDB" id="A0A0G1Y6R3"/>
<keyword evidence="8 12" id="KW-1133">Transmembrane helix</keyword>
<evidence type="ECO:0000259" key="13">
    <source>
        <dbReference type="Pfam" id="PF01435"/>
    </source>
</evidence>
<proteinExistence type="inferred from homology"/>
<sequence>MTTKPHRKENLYFSLRILFSLVGLFFVSLGISKLFSLAESSFMVTIVTFLIYFLAFVAYFWFMQVFLIGHLRGNGIQITDKQFPEVFAMIEEAAKTLEIKKVPKVFLIQSGGVLNAFATRFAGKDYVAIYSDVFATIETQSDVLKFILSHELAHVKRRHIQKRFWTFLSFYIPFLGSAYSRACEYTCDSYAAEIVPNGSNSGLLLLAAGRELYKKVDLEQYLTAFDSNNSGAVKFAGIFASHPHLPKRIRYLASLAAPTTDAVSHF</sequence>
<keyword evidence="10 12" id="KW-0472">Membrane</keyword>
<keyword evidence="6 11" id="KW-0378">Hydrolase</keyword>
<keyword evidence="9 11" id="KW-0482">Metalloprotease</keyword>
<organism evidence="14 15">
    <name type="scientific">Candidatus Gottesmanbacteria bacterium GW2011_GWB1_49_7</name>
    <dbReference type="NCBI Taxonomy" id="1618448"/>
    <lineage>
        <taxon>Bacteria</taxon>
        <taxon>Candidatus Gottesmaniibacteriota</taxon>
    </lineage>
</organism>
<dbReference type="PANTHER" id="PTHR43221:SF1">
    <property type="entry name" value="PROTEASE HTPX"/>
    <property type="match status" value="1"/>
</dbReference>
<dbReference type="InterPro" id="IPR050083">
    <property type="entry name" value="HtpX_protease"/>
</dbReference>
<keyword evidence="7 11" id="KW-0862">Zinc</keyword>
<evidence type="ECO:0000256" key="7">
    <source>
        <dbReference type="ARBA" id="ARBA00022833"/>
    </source>
</evidence>
<dbReference type="PANTHER" id="PTHR43221">
    <property type="entry name" value="PROTEASE HTPX"/>
    <property type="match status" value="1"/>
</dbReference>